<dbReference type="Proteomes" id="UP000015102">
    <property type="component" value="Unassembled WGS sequence"/>
</dbReference>
<dbReference type="AlphaFoldDB" id="T1H2T3"/>
<dbReference type="HOGENOM" id="CLU_1356041_0_0_1"/>
<feature type="compositionally biased region" description="Polar residues" evidence="1">
    <location>
        <begin position="52"/>
        <end position="71"/>
    </location>
</feature>
<protein>
    <submittedName>
        <fullName evidence="2">Uncharacterized protein</fullName>
    </submittedName>
</protein>
<evidence type="ECO:0000313" key="2">
    <source>
        <dbReference type="EnsemblMetazoa" id="MESCA010537-PA"/>
    </source>
</evidence>
<organism evidence="2 3">
    <name type="scientific">Megaselia scalaris</name>
    <name type="common">Humpbacked fly</name>
    <name type="synonym">Phora scalaris</name>
    <dbReference type="NCBI Taxonomy" id="36166"/>
    <lineage>
        <taxon>Eukaryota</taxon>
        <taxon>Metazoa</taxon>
        <taxon>Ecdysozoa</taxon>
        <taxon>Arthropoda</taxon>
        <taxon>Hexapoda</taxon>
        <taxon>Insecta</taxon>
        <taxon>Pterygota</taxon>
        <taxon>Neoptera</taxon>
        <taxon>Endopterygota</taxon>
        <taxon>Diptera</taxon>
        <taxon>Brachycera</taxon>
        <taxon>Muscomorpha</taxon>
        <taxon>Platypezoidea</taxon>
        <taxon>Phoridae</taxon>
        <taxon>Megaseliini</taxon>
        <taxon>Megaselia</taxon>
    </lineage>
</organism>
<sequence>MSLQVIERYVSCETASSYQPLPSSAKKRNERLKKLTQSPGSRLSHLAKRRSVFSSVNLQSKADTSLNSSRQILLDNKKSKRKGTTPKRNTPSKNKLIRKTPTSSARKRLFFRTETQIQNKPGPSRETSKRALFQSPAKSLSSKKIVVQQPLKSEFVNRLEKSKRALFSPDKSQGSESPFNFSQPQIKIVYLGLILDQVFPVV</sequence>
<dbReference type="EMBL" id="CAQQ02035047">
    <property type="status" value="NOT_ANNOTATED_CDS"/>
    <property type="molecule type" value="Genomic_DNA"/>
</dbReference>
<feature type="region of interest" description="Disordered" evidence="1">
    <location>
        <begin position="17"/>
        <end position="135"/>
    </location>
</feature>
<proteinExistence type="predicted"/>
<evidence type="ECO:0000313" key="3">
    <source>
        <dbReference type="Proteomes" id="UP000015102"/>
    </source>
</evidence>
<reference evidence="3" key="1">
    <citation type="submission" date="2013-02" db="EMBL/GenBank/DDBJ databases">
        <authorList>
            <person name="Hughes D."/>
        </authorList>
    </citation>
    <scope>NUCLEOTIDE SEQUENCE</scope>
    <source>
        <strain>Durham</strain>
        <strain evidence="3">NC isolate 2 -- Noor lab</strain>
    </source>
</reference>
<dbReference type="EMBL" id="CAQQ02035046">
    <property type="status" value="NOT_ANNOTATED_CDS"/>
    <property type="molecule type" value="Genomic_DNA"/>
</dbReference>
<evidence type="ECO:0000256" key="1">
    <source>
        <dbReference type="SAM" id="MobiDB-lite"/>
    </source>
</evidence>
<reference evidence="2" key="2">
    <citation type="submission" date="2015-06" db="UniProtKB">
        <authorList>
            <consortium name="EnsemblMetazoa"/>
        </authorList>
    </citation>
    <scope>IDENTIFICATION</scope>
</reference>
<accession>T1H2T3</accession>
<name>T1H2T3_MEGSC</name>
<dbReference type="EnsemblMetazoa" id="MESCA010537-RA">
    <property type="protein sequence ID" value="MESCA010537-PA"/>
    <property type="gene ID" value="MESCA010537"/>
</dbReference>
<keyword evidence="3" id="KW-1185">Reference proteome</keyword>